<accession>A0ABQ0KB95</accession>
<feature type="compositionally biased region" description="Basic and acidic residues" evidence="1">
    <location>
        <begin position="78"/>
        <end position="89"/>
    </location>
</feature>
<dbReference type="EMBL" id="BCTA01000001">
    <property type="protein sequence ID" value="GAT06873.1"/>
    <property type="molecule type" value="Genomic_DNA"/>
</dbReference>
<name>A0ABQ0KB95_MYCNV</name>
<comment type="caution">
    <text evidence="2">The sequence shown here is derived from an EMBL/GenBank/DDBJ whole genome shotgun (WGS) entry which is preliminary data.</text>
</comment>
<feature type="region of interest" description="Disordered" evidence="1">
    <location>
        <begin position="78"/>
        <end position="99"/>
    </location>
</feature>
<organism evidence="2 3">
    <name type="scientific">Mycolicibacterium novocastrense</name>
    <name type="common">Mycobacterium novocastrense</name>
    <dbReference type="NCBI Taxonomy" id="59813"/>
    <lineage>
        <taxon>Bacteria</taxon>
        <taxon>Bacillati</taxon>
        <taxon>Actinomycetota</taxon>
        <taxon>Actinomycetes</taxon>
        <taxon>Mycobacteriales</taxon>
        <taxon>Mycobacteriaceae</taxon>
        <taxon>Mycolicibacterium</taxon>
    </lineage>
</organism>
<protein>
    <submittedName>
        <fullName evidence="2">4-hydroxy-tetrahydrodipicolinate synthase</fullName>
    </submittedName>
</protein>
<evidence type="ECO:0000313" key="3">
    <source>
        <dbReference type="Proteomes" id="UP000069773"/>
    </source>
</evidence>
<proteinExistence type="predicted"/>
<evidence type="ECO:0000256" key="1">
    <source>
        <dbReference type="SAM" id="MobiDB-lite"/>
    </source>
</evidence>
<reference evidence="2 3" key="1">
    <citation type="journal article" date="2016" name="Genome Announc.">
        <title>Draft Genome Sequences of Five Rapidly Growing Mycobacterium Species, M. thermoresistibile, M. fortuitum subsp. acetamidolyticum, M. canariasense, M. brisbanense, and M. novocastrense.</title>
        <authorList>
            <person name="Katahira K."/>
            <person name="Ogura Y."/>
            <person name="Gotoh Y."/>
            <person name="Hayashi T."/>
        </authorList>
    </citation>
    <scope>NUCLEOTIDE SEQUENCE [LARGE SCALE GENOMIC DNA]</scope>
    <source>
        <strain evidence="2 3">JCM18114</strain>
    </source>
</reference>
<keyword evidence="3" id="KW-1185">Reference proteome</keyword>
<gene>
    <name evidence="2" type="ORF">RMCN_0006</name>
</gene>
<evidence type="ECO:0000313" key="2">
    <source>
        <dbReference type="EMBL" id="GAT06873.1"/>
    </source>
</evidence>
<sequence>MPGCLLTQISPSIARYAAFPPLPDPTHRREPLLTVDIVNIDTTRCIGVWQPDKGAEPWVIVAGLAGAANTRNCSDHARQSSFAGEHRVPPDTLAGWTQM</sequence>
<dbReference type="Proteomes" id="UP000069773">
    <property type="component" value="Unassembled WGS sequence"/>
</dbReference>